<protein>
    <submittedName>
        <fullName evidence="1">Uncharacterized protein</fullName>
    </submittedName>
</protein>
<evidence type="ECO:0000313" key="2">
    <source>
        <dbReference type="Proteomes" id="UP000299102"/>
    </source>
</evidence>
<dbReference type="AlphaFoldDB" id="A0A4C1TD06"/>
<organism evidence="1 2">
    <name type="scientific">Eumeta variegata</name>
    <name type="common">Bagworm moth</name>
    <name type="synonym">Eumeta japonica</name>
    <dbReference type="NCBI Taxonomy" id="151549"/>
    <lineage>
        <taxon>Eukaryota</taxon>
        <taxon>Metazoa</taxon>
        <taxon>Ecdysozoa</taxon>
        <taxon>Arthropoda</taxon>
        <taxon>Hexapoda</taxon>
        <taxon>Insecta</taxon>
        <taxon>Pterygota</taxon>
        <taxon>Neoptera</taxon>
        <taxon>Endopterygota</taxon>
        <taxon>Lepidoptera</taxon>
        <taxon>Glossata</taxon>
        <taxon>Ditrysia</taxon>
        <taxon>Tineoidea</taxon>
        <taxon>Psychidae</taxon>
        <taxon>Oiketicinae</taxon>
        <taxon>Eumeta</taxon>
    </lineage>
</organism>
<accession>A0A4C1TD06</accession>
<comment type="caution">
    <text evidence="1">The sequence shown here is derived from an EMBL/GenBank/DDBJ whole genome shotgun (WGS) entry which is preliminary data.</text>
</comment>
<sequence>MHLEIGRLSIAKRRSRPFRSKSVRYKHTGVSKSTACLQAAKFATDTHMKRFSRCQFLGPHWTSMVMRGQRARNLWPQRTSSAGRGVLKTFVTNAGVTSVTDVLMCPLSASNHRLIGRFAGRQLLTR</sequence>
<dbReference type="Proteomes" id="UP000299102">
    <property type="component" value="Unassembled WGS sequence"/>
</dbReference>
<name>A0A4C1TD06_EUMVA</name>
<keyword evidence="2" id="KW-1185">Reference proteome</keyword>
<dbReference type="EMBL" id="BGZK01000046">
    <property type="protein sequence ID" value="GBP11338.1"/>
    <property type="molecule type" value="Genomic_DNA"/>
</dbReference>
<gene>
    <name evidence="1" type="ORF">EVAR_92866_1</name>
</gene>
<reference evidence="1 2" key="1">
    <citation type="journal article" date="2019" name="Commun. Biol.">
        <title>The bagworm genome reveals a unique fibroin gene that provides high tensile strength.</title>
        <authorList>
            <person name="Kono N."/>
            <person name="Nakamura H."/>
            <person name="Ohtoshi R."/>
            <person name="Tomita M."/>
            <person name="Numata K."/>
            <person name="Arakawa K."/>
        </authorList>
    </citation>
    <scope>NUCLEOTIDE SEQUENCE [LARGE SCALE GENOMIC DNA]</scope>
</reference>
<proteinExistence type="predicted"/>
<evidence type="ECO:0000313" key="1">
    <source>
        <dbReference type="EMBL" id="GBP11338.1"/>
    </source>
</evidence>